<feature type="signal peptide" evidence="2">
    <location>
        <begin position="1"/>
        <end position="25"/>
    </location>
</feature>
<dbReference type="PATRIC" id="fig|1264554.4.peg.346"/>
<evidence type="ECO:0000313" key="4">
    <source>
        <dbReference type="Proteomes" id="UP000033750"/>
    </source>
</evidence>
<keyword evidence="4" id="KW-1185">Reference proteome</keyword>
<dbReference type="PROSITE" id="PS51257">
    <property type="entry name" value="PROKAR_LIPOPROTEIN"/>
    <property type="match status" value="1"/>
</dbReference>
<comment type="caution">
    <text evidence="3">The sequence shown here is derived from an EMBL/GenBank/DDBJ whole genome shotgun (WGS) entry which is preliminary data.</text>
</comment>
<dbReference type="Proteomes" id="UP000033750">
    <property type="component" value="Unassembled WGS sequence"/>
</dbReference>
<dbReference type="OrthoDB" id="10020452at2"/>
<feature type="chain" id="PRO_5002486903" evidence="2">
    <location>
        <begin position="26"/>
        <end position="453"/>
    </location>
</feature>
<dbReference type="EMBL" id="JZXN01000014">
    <property type="protein sequence ID" value="KKB26939.1"/>
    <property type="molecule type" value="Genomic_DNA"/>
</dbReference>
<name>A0A0F5H0X5_9BACT</name>
<evidence type="ECO:0000313" key="3">
    <source>
        <dbReference type="EMBL" id="KKB26939.1"/>
    </source>
</evidence>
<feature type="compositionally biased region" description="Low complexity" evidence="1">
    <location>
        <begin position="378"/>
        <end position="445"/>
    </location>
</feature>
<reference evidence="3 4" key="1">
    <citation type="submission" date="2015-03" db="EMBL/GenBank/DDBJ databases">
        <title>Genome sequence of Mycoplasma meleagridis strain ATCC 25294.</title>
        <authorList>
            <person name="Yacoub E."/>
            <person name="Blanchard A."/>
            <person name="Sirand-Pugnet P."/>
            <person name="Mardassi B.B.A."/>
        </authorList>
    </citation>
    <scope>NUCLEOTIDE SEQUENCE [LARGE SCALE GENOMIC DNA]</scope>
    <source>
        <strain evidence="3 4">ATCC 25294</strain>
    </source>
</reference>
<proteinExistence type="predicted"/>
<sequence>MKKKLLLPLLSSLGTITTIMPLALVASCNETNTTGKNNTTSGDNTGAENNTAKVENPSSENNNPTTSNDSQNPQPSEETQTNQALQEQKNSTTTVVTSAKALEAKLEKYTLTDSKDKVSALVNELEAELAKAEPSIEVLKTKTDTLSAEIASANTSVSEIDKKLTTLETNGQKLSTLKTSALTDEKVKTLATKVEAAVNEVNSFKEKEKFTSQELDALNAKVITEYNSVIYDESYYTVGEDATSKFKFPAETTITKESLIEHVKTNKSAEELKKPYIYVYDRFSKAIVEFKDRVNWKDKTQVAILSLSDESLLEKNKQLISPSDPLGNKGNLSNFVDLDISKDNSKLLVRFKLGTYPKTVDPKDYHISFDLNNFKPATSTSTSGTQSANSSASGASQETSTGTQSSSATQGDSNTHSDSSSSSSSSSSSTPASAVTSKTSPAAASNSGTQTQK</sequence>
<dbReference type="RefSeq" id="WP_046096827.1">
    <property type="nucleotide sequence ID" value="NZ_JZXN01000014.1"/>
</dbReference>
<protein>
    <submittedName>
        <fullName evidence="3">Uncharacterized protein</fullName>
    </submittedName>
</protein>
<evidence type="ECO:0000256" key="2">
    <source>
        <dbReference type="SAM" id="SignalP"/>
    </source>
</evidence>
<feature type="region of interest" description="Disordered" evidence="1">
    <location>
        <begin position="34"/>
        <end position="95"/>
    </location>
</feature>
<feature type="compositionally biased region" description="Low complexity" evidence="1">
    <location>
        <begin position="34"/>
        <end position="46"/>
    </location>
</feature>
<feature type="compositionally biased region" description="Low complexity" evidence="1">
    <location>
        <begin position="55"/>
        <end position="68"/>
    </location>
</feature>
<keyword evidence="2" id="KW-0732">Signal</keyword>
<evidence type="ECO:0000256" key="1">
    <source>
        <dbReference type="SAM" id="MobiDB-lite"/>
    </source>
</evidence>
<accession>A0A0F5H0X5</accession>
<organism evidence="3 4">
    <name type="scientific">Mycoplasmopsis meleagridis ATCC 25294</name>
    <dbReference type="NCBI Taxonomy" id="1264554"/>
    <lineage>
        <taxon>Bacteria</taxon>
        <taxon>Bacillati</taxon>
        <taxon>Mycoplasmatota</taxon>
        <taxon>Mycoplasmoidales</taxon>
        <taxon>Metamycoplasmataceae</taxon>
        <taxon>Mycoplasmopsis</taxon>
    </lineage>
</organism>
<feature type="region of interest" description="Disordered" evidence="1">
    <location>
        <begin position="378"/>
        <end position="453"/>
    </location>
</feature>
<dbReference type="STRING" id="29561.MM26B8_01540"/>
<dbReference type="AlphaFoldDB" id="A0A0F5H0X5"/>
<gene>
    <name evidence="3" type="ORF">MMELEA_03900</name>
</gene>
<feature type="compositionally biased region" description="Polar residues" evidence="1">
    <location>
        <begin position="69"/>
        <end position="95"/>
    </location>
</feature>